<feature type="transmembrane region" description="Helical" evidence="1">
    <location>
        <begin position="857"/>
        <end position="876"/>
    </location>
</feature>
<dbReference type="Gene3D" id="3.30.70.1320">
    <property type="entry name" value="Multidrug efflux transporter AcrB pore domain like"/>
    <property type="match status" value="1"/>
</dbReference>
<feature type="transmembrane region" description="Helical" evidence="1">
    <location>
        <begin position="883"/>
        <end position="906"/>
    </location>
</feature>
<dbReference type="SUPFAM" id="SSF82714">
    <property type="entry name" value="Multidrug efflux transporter AcrB TolC docking domain, DN and DC subdomains"/>
    <property type="match status" value="2"/>
</dbReference>
<keyword evidence="1" id="KW-0812">Transmembrane</keyword>
<evidence type="ECO:0000313" key="3">
    <source>
        <dbReference type="Proteomes" id="UP000295008"/>
    </source>
</evidence>
<dbReference type="Gene3D" id="3.30.2090.10">
    <property type="entry name" value="Multidrug efflux transporter AcrB TolC docking domain, DN and DC subdomains"/>
    <property type="match status" value="2"/>
</dbReference>
<dbReference type="Gene3D" id="3.30.70.1430">
    <property type="entry name" value="Multidrug efflux transporter AcrB pore domain"/>
    <property type="match status" value="2"/>
</dbReference>
<dbReference type="Proteomes" id="UP000295008">
    <property type="component" value="Unassembled WGS sequence"/>
</dbReference>
<comment type="caution">
    <text evidence="2">The sequence shown here is derived from an EMBL/GenBank/DDBJ whole genome shotgun (WGS) entry which is preliminary data.</text>
</comment>
<dbReference type="PRINTS" id="PR00702">
    <property type="entry name" value="ACRIFLAVINRP"/>
</dbReference>
<dbReference type="InterPro" id="IPR001036">
    <property type="entry name" value="Acrflvin-R"/>
</dbReference>
<dbReference type="AlphaFoldDB" id="A0A4R1RZV6"/>
<dbReference type="PANTHER" id="PTHR32063">
    <property type="match status" value="1"/>
</dbReference>
<organism evidence="2 3">
    <name type="scientific">Hydrogenispora ethanolica</name>
    <dbReference type="NCBI Taxonomy" id="1082276"/>
    <lineage>
        <taxon>Bacteria</taxon>
        <taxon>Bacillati</taxon>
        <taxon>Bacillota</taxon>
        <taxon>Hydrogenispora</taxon>
    </lineage>
</organism>
<keyword evidence="3" id="KW-1185">Reference proteome</keyword>
<dbReference type="OrthoDB" id="9757876at2"/>
<dbReference type="Pfam" id="PF00873">
    <property type="entry name" value="ACR_tran"/>
    <property type="match status" value="1"/>
</dbReference>
<feature type="transmembrane region" description="Helical" evidence="1">
    <location>
        <begin position="912"/>
        <end position="938"/>
    </location>
</feature>
<sequence>MTITELSIKRPILVIVAFLAITLIGLFAYSNLKYETFPSMTAPVVAISTTYSGASASVVESTVTKKIEDAISGINNVDTVSSTSQEGLSTVTVTLRSGADVNVALQDVQSKINQIADELPDDADTPTYSKFSSSDRPVMQIGVTSNMNGKDFYQYLTDTIKPQLAKQPGVGQITLVGGIQREIRVNVDSQKLQAYGISSATVTSAIANANLDYPTGKVKDEDGQYVLRLSGKINSLEELRSLIVKRSSSGNVVLSDIADVQDGNKDQGTINRVNGAVSVGIRVYKQSDANEVEVCQAVRKTLQRLEDQNRSLHLKFVVIEDNSTYTIDSANAVKEDLGIAIVLVAIVMLLFLHSLRNALIVMVAIPTSLVATFIGMWATGCTMNIITLLAMSLVIGILVDDSIVVLENIHHHLELGEEKRAAALKGRNEIGLTALSITLVDVVVFLPLTLVSGMIGGILHQFSLVVVMSTLVSLFVSFTVTPMLASRFSKAEALCDGSLMGRFGLWFEAKYNRMVESYLQLLNWCLENRGKVLLLVGALFVAVLALIPAGFIGSEFMPSADQGQLTVKIELPTRAKLEQTNQMTEKAERMIRALPEVAQLFTTVGTSDNAMAATSTSNSAEIEVVLVDKKQRSRSTDEVVHLIKDKMDQLPGIVAHVNASSVMGGGQTPIRYVVTGVNWNKAYQGALQVKQLLARIPGTKDLQLSTENAQPEVQIQIDREKMTQLGLSISDIGSVLQTGYTGDTSSKFRDQDGTEYDIRIIYDSQDRSRTSDVGAQSFVNDSGEVVQLNQFATLVNGAGPNKLSRQDRNYAITVSSQAVGRTSGSIAGDFNKLLARARLPEGVAVMPGGMLKEQGTAFGSLGLALLAAVIFVYLIMTALYNSFIYPFVVGFSVPLALIGAILGLGLTGNSLAIFSILGIIMQVGLVSKNAILLVDFANRAREAGAGVKEALLEAGRERIRPILMTTLTMILGMLPLALSNTTGSEFKHGMGWALIGGLTSSMLMTLIVVPIVYTLVEQVRVRIVKERGSAAA</sequence>
<dbReference type="EMBL" id="SLUN01000006">
    <property type="protein sequence ID" value="TCL72395.1"/>
    <property type="molecule type" value="Genomic_DNA"/>
</dbReference>
<dbReference type="SUPFAM" id="SSF82693">
    <property type="entry name" value="Multidrug efflux transporter AcrB pore domain, PN1, PN2, PC1 and PC2 subdomains"/>
    <property type="match status" value="3"/>
</dbReference>
<dbReference type="GO" id="GO:0005886">
    <property type="term" value="C:plasma membrane"/>
    <property type="evidence" value="ECO:0007669"/>
    <property type="project" value="TreeGrafter"/>
</dbReference>
<dbReference type="PANTHER" id="PTHR32063:SF0">
    <property type="entry name" value="SWARMING MOTILITY PROTEIN SWRC"/>
    <property type="match status" value="1"/>
</dbReference>
<feature type="transmembrane region" description="Helical" evidence="1">
    <location>
        <begin position="458"/>
        <end position="480"/>
    </location>
</feature>
<dbReference type="Gene3D" id="3.30.70.1440">
    <property type="entry name" value="Multidrug efflux transporter AcrB pore domain"/>
    <property type="match status" value="1"/>
</dbReference>
<feature type="transmembrane region" description="Helical" evidence="1">
    <location>
        <begin position="430"/>
        <end position="452"/>
    </location>
</feature>
<dbReference type="GO" id="GO:0042910">
    <property type="term" value="F:xenobiotic transmembrane transporter activity"/>
    <property type="evidence" value="ECO:0007669"/>
    <property type="project" value="TreeGrafter"/>
</dbReference>
<dbReference type="RefSeq" id="WP_132013606.1">
    <property type="nucleotide sequence ID" value="NZ_SLUN01000006.1"/>
</dbReference>
<evidence type="ECO:0000256" key="1">
    <source>
        <dbReference type="SAM" id="Phobius"/>
    </source>
</evidence>
<keyword evidence="1" id="KW-1133">Transmembrane helix</keyword>
<protein>
    <submittedName>
        <fullName evidence="2">HAE1 family hydrophobic/amphiphilic exporter-1</fullName>
    </submittedName>
</protein>
<dbReference type="InterPro" id="IPR027463">
    <property type="entry name" value="AcrB_DN_DC_subdom"/>
</dbReference>
<dbReference type="Gene3D" id="1.20.1640.10">
    <property type="entry name" value="Multidrug efflux transporter AcrB transmembrane domain"/>
    <property type="match status" value="2"/>
</dbReference>
<reference evidence="2 3" key="1">
    <citation type="submission" date="2019-03" db="EMBL/GenBank/DDBJ databases">
        <title>Genomic Encyclopedia of Type Strains, Phase IV (KMG-IV): sequencing the most valuable type-strain genomes for metagenomic binning, comparative biology and taxonomic classification.</title>
        <authorList>
            <person name="Goeker M."/>
        </authorList>
    </citation>
    <scope>NUCLEOTIDE SEQUENCE [LARGE SCALE GENOMIC DNA]</scope>
    <source>
        <strain evidence="2 3">LX-B</strain>
    </source>
</reference>
<feature type="transmembrane region" description="Helical" evidence="1">
    <location>
        <begin position="959"/>
        <end position="978"/>
    </location>
</feature>
<feature type="transmembrane region" description="Helical" evidence="1">
    <location>
        <begin position="990"/>
        <end position="1016"/>
    </location>
</feature>
<name>A0A4R1RZV6_HYDET</name>
<keyword evidence="1" id="KW-0472">Membrane</keyword>
<feature type="transmembrane region" description="Helical" evidence="1">
    <location>
        <begin position="532"/>
        <end position="552"/>
    </location>
</feature>
<feature type="transmembrane region" description="Helical" evidence="1">
    <location>
        <begin position="12"/>
        <end position="32"/>
    </location>
</feature>
<feature type="transmembrane region" description="Helical" evidence="1">
    <location>
        <begin position="337"/>
        <end position="352"/>
    </location>
</feature>
<accession>A0A4R1RZV6</accession>
<dbReference type="SUPFAM" id="SSF82866">
    <property type="entry name" value="Multidrug efflux transporter AcrB transmembrane domain"/>
    <property type="match status" value="2"/>
</dbReference>
<gene>
    <name evidence="2" type="ORF">EDC14_1006105</name>
</gene>
<feature type="transmembrane region" description="Helical" evidence="1">
    <location>
        <begin position="359"/>
        <end position="379"/>
    </location>
</feature>
<proteinExistence type="predicted"/>
<evidence type="ECO:0000313" key="2">
    <source>
        <dbReference type="EMBL" id="TCL72395.1"/>
    </source>
</evidence>